<proteinExistence type="predicted"/>
<dbReference type="Proteomes" id="UP001139488">
    <property type="component" value="Unassembled WGS sequence"/>
</dbReference>
<comment type="caution">
    <text evidence="1">The sequence shown here is derived from an EMBL/GenBank/DDBJ whole genome shotgun (WGS) entry which is preliminary data.</text>
</comment>
<gene>
    <name evidence="1" type="ORF">LNL84_07780</name>
</gene>
<keyword evidence="2" id="KW-1185">Reference proteome</keyword>
<reference evidence="1" key="1">
    <citation type="submission" date="2021-11" db="EMBL/GenBank/DDBJ databases">
        <title>Vibrio ZSDE26 sp. nov. and Vibrio ZSDZ34 sp. nov., isolated from coastal seawater in Qingdao.</title>
        <authorList>
            <person name="Zhang P."/>
        </authorList>
    </citation>
    <scope>NUCLEOTIDE SEQUENCE</scope>
    <source>
        <strain evidence="1">ZSDZ34</strain>
    </source>
</reference>
<name>A0A9X2AW15_9VIBR</name>
<accession>A0A9X2AW15</accession>
<evidence type="ECO:0000313" key="2">
    <source>
        <dbReference type="Proteomes" id="UP001139488"/>
    </source>
</evidence>
<protein>
    <submittedName>
        <fullName evidence="1">Uncharacterized protein</fullName>
    </submittedName>
</protein>
<evidence type="ECO:0000313" key="1">
    <source>
        <dbReference type="EMBL" id="MCJ2376736.1"/>
    </source>
</evidence>
<organism evidence="1 2">
    <name type="scientific">Vibrio gelatinilyticus</name>
    <dbReference type="NCBI Taxonomy" id="2893468"/>
    <lineage>
        <taxon>Bacteria</taxon>
        <taxon>Pseudomonadati</taxon>
        <taxon>Pseudomonadota</taxon>
        <taxon>Gammaproteobacteria</taxon>
        <taxon>Vibrionales</taxon>
        <taxon>Vibrionaceae</taxon>
        <taxon>Vibrio</taxon>
    </lineage>
</organism>
<dbReference type="RefSeq" id="WP_244356571.1">
    <property type="nucleotide sequence ID" value="NZ_JAJNNZ010000004.1"/>
</dbReference>
<dbReference type="EMBL" id="JAJNNZ010000004">
    <property type="protein sequence ID" value="MCJ2376736.1"/>
    <property type="molecule type" value="Genomic_DNA"/>
</dbReference>
<sequence length="49" mass="5626">MLRIFYSIVGVSFDELNDIVGANPEPRFASLDDKLAIPTYIRNNIEIER</sequence>
<dbReference type="AlphaFoldDB" id="A0A9X2AW15"/>